<evidence type="ECO:0000313" key="10">
    <source>
        <dbReference type="EMBL" id="KAK4792823.1"/>
    </source>
</evidence>
<reference evidence="10 11" key="1">
    <citation type="journal article" date="2023" name="Hortic Res">
        <title>Pangenome of water caltrop reveals structural variations and asymmetric subgenome divergence after allopolyploidization.</title>
        <authorList>
            <person name="Zhang X."/>
            <person name="Chen Y."/>
            <person name="Wang L."/>
            <person name="Yuan Y."/>
            <person name="Fang M."/>
            <person name="Shi L."/>
            <person name="Lu R."/>
            <person name="Comes H.P."/>
            <person name="Ma Y."/>
            <person name="Chen Y."/>
            <person name="Huang G."/>
            <person name="Zhou Y."/>
            <person name="Zheng Z."/>
            <person name="Qiu Y."/>
        </authorList>
    </citation>
    <scope>NUCLEOTIDE SEQUENCE [LARGE SCALE GENOMIC DNA]</scope>
    <source>
        <strain evidence="10">F231</strain>
    </source>
</reference>
<dbReference type="GO" id="GO:0008270">
    <property type="term" value="F:zinc ion binding"/>
    <property type="evidence" value="ECO:0007669"/>
    <property type="project" value="UniProtKB-KW"/>
</dbReference>
<keyword evidence="7" id="KW-0862">Zinc</keyword>
<dbReference type="EC" id="2.3.2.27" evidence="2"/>
<evidence type="ECO:0000256" key="4">
    <source>
        <dbReference type="ARBA" id="ARBA00022723"/>
    </source>
</evidence>
<evidence type="ECO:0000256" key="6">
    <source>
        <dbReference type="ARBA" id="ARBA00022786"/>
    </source>
</evidence>
<evidence type="ECO:0000256" key="5">
    <source>
        <dbReference type="ARBA" id="ARBA00022771"/>
    </source>
</evidence>
<dbReference type="InterPro" id="IPR013083">
    <property type="entry name" value="Znf_RING/FYVE/PHD"/>
</dbReference>
<dbReference type="EMBL" id="JAXQNO010000008">
    <property type="protein sequence ID" value="KAK4792823.1"/>
    <property type="molecule type" value="Genomic_DNA"/>
</dbReference>
<evidence type="ECO:0000313" key="11">
    <source>
        <dbReference type="Proteomes" id="UP001346149"/>
    </source>
</evidence>
<evidence type="ECO:0000256" key="1">
    <source>
        <dbReference type="ARBA" id="ARBA00000900"/>
    </source>
</evidence>
<dbReference type="Pfam" id="PF13639">
    <property type="entry name" value="zf-RING_2"/>
    <property type="match status" value="1"/>
</dbReference>
<dbReference type="Proteomes" id="UP001346149">
    <property type="component" value="Unassembled WGS sequence"/>
</dbReference>
<keyword evidence="5 8" id="KW-0863">Zinc-finger</keyword>
<dbReference type="SMART" id="SM00184">
    <property type="entry name" value="RING"/>
    <property type="match status" value="1"/>
</dbReference>
<proteinExistence type="predicted"/>
<dbReference type="Gene3D" id="3.30.40.10">
    <property type="entry name" value="Zinc/RING finger domain, C3HC4 (zinc finger)"/>
    <property type="match status" value="1"/>
</dbReference>
<keyword evidence="11" id="KW-1185">Reference proteome</keyword>
<comment type="caution">
    <text evidence="10">The sequence shown here is derived from an EMBL/GenBank/DDBJ whole genome shotgun (WGS) entry which is preliminary data.</text>
</comment>
<keyword evidence="3" id="KW-0808">Transferase</keyword>
<evidence type="ECO:0000256" key="3">
    <source>
        <dbReference type="ARBA" id="ARBA00022679"/>
    </source>
</evidence>
<keyword evidence="4" id="KW-0479">Metal-binding</keyword>
<evidence type="ECO:0000256" key="2">
    <source>
        <dbReference type="ARBA" id="ARBA00012483"/>
    </source>
</evidence>
<sequence>MGHRHLFGTPQMPENEHDQSWNMHAEQTYGHIVRGAAGENSSFICPLENVSPDGDQFATHWNTAPRSNRYFPTGHDDQLQPCQPQLQPCQPDAHITQDPFMPQPNVAPFGSVPEIYFPCASSSSYPAQGGGFTDITMGSGRTHQKRKSPAIPAVHERGSTSRYYCSGTSSDNLAFSEYRQDRLAVDAPHMAWNHLAANGPGYGGSGLSVRGECSLRNVRSRPGINFEANPQLPDNPSLRSFSVGQPIDHSSLVDIPGPSANALTTEWSHVNISSPHGRILLADPHGFSNESTHLLGGSNPTVAPSHGRGYDFMTCGNPVVPQIHHCSSRQFPRGPCNSYHHRCTPAFRPSNSTRLGNVSLSDEGNRSVADNLSRHPRMISATGWHNSDRNRRSRVTNERYRSLPDDVAVHHRMDYEGFTVVDCTASHASRSTFDQHRELRLDIDNMSYEELLALGERIGTVSTGLSEESILKCLKETVYCLPVLTQDEDNCAICLEAYREADQVGTLKTCSHHYHSNCIRKWLSMKNSCPICKASALADDLKNGPTDLAWSQNRPVRPPVSVIAAPK</sequence>
<keyword evidence="6" id="KW-0833">Ubl conjugation pathway</keyword>
<dbReference type="SUPFAM" id="SSF57850">
    <property type="entry name" value="RING/U-box"/>
    <property type="match status" value="1"/>
</dbReference>
<comment type="catalytic activity">
    <reaction evidence="1">
        <text>S-ubiquitinyl-[E2 ubiquitin-conjugating enzyme]-L-cysteine + [acceptor protein]-L-lysine = [E2 ubiquitin-conjugating enzyme]-L-cysteine + N(6)-ubiquitinyl-[acceptor protein]-L-lysine.</text>
        <dbReference type="EC" id="2.3.2.27"/>
    </reaction>
</comment>
<dbReference type="InterPro" id="IPR001841">
    <property type="entry name" value="Znf_RING"/>
</dbReference>
<dbReference type="AlphaFoldDB" id="A0AAN7LPQ4"/>
<feature type="domain" description="RING-type" evidence="9">
    <location>
        <begin position="491"/>
        <end position="533"/>
    </location>
</feature>
<dbReference type="PROSITE" id="PS50089">
    <property type="entry name" value="ZF_RING_2"/>
    <property type="match status" value="1"/>
</dbReference>
<accession>A0AAN7LPQ4</accession>
<protein>
    <recommendedName>
        <fullName evidence="2">RING-type E3 ubiquitin transferase</fullName>
        <ecNumber evidence="2">2.3.2.27</ecNumber>
    </recommendedName>
</protein>
<dbReference type="InterPro" id="IPR045191">
    <property type="entry name" value="MBR1/2-like"/>
</dbReference>
<dbReference type="PANTHER" id="PTHR22937">
    <property type="entry name" value="E3 UBIQUITIN-PROTEIN LIGASE RNF165"/>
    <property type="match status" value="1"/>
</dbReference>
<dbReference type="GO" id="GO:0061630">
    <property type="term" value="F:ubiquitin protein ligase activity"/>
    <property type="evidence" value="ECO:0007669"/>
    <property type="project" value="UniProtKB-EC"/>
</dbReference>
<evidence type="ECO:0000256" key="7">
    <source>
        <dbReference type="ARBA" id="ARBA00022833"/>
    </source>
</evidence>
<organism evidence="10 11">
    <name type="scientific">Trapa natans</name>
    <name type="common">Water chestnut</name>
    <dbReference type="NCBI Taxonomy" id="22666"/>
    <lineage>
        <taxon>Eukaryota</taxon>
        <taxon>Viridiplantae</taxon>
        <taxon>Streptophyta</taxon>
        <taxon>Embryophyta</taxon>
        <taxon>Tracheophyta</taxon>
        <taxon>Spermatophyta</taxon>
        <taxon>Magnoliopsida</taxon>
        <taxon>eudicotyledons</taxon>
        <taxon>Gunneridae</taxon>
        <taxon>Pentapetalae</taxon>
        <taxon>rosids</taxon>
        <taxon>malvids</taxon>
        <taxon>Myrtales</taxon>
        <taxon>Lythraceae</taxon>
        <taxon>Trapa</taxon>
    </lineage>
</organism>
<evidence type="ECO:0000256" key="8">
    <source>
        <dbReference type="PROSITE-ProRule" id="PRU00175"/>
    </source>
</evidence>
<dbReference type="PANTHER" id="PTHR22937:SF65">
    <property type="entry name" value="E3 UBIQUITIN-PROTEIN LIGASE ARK2C"/>
    <property type="match status" value="1"/>
</dbReference>
<evidence type="ECO:0000259" key="9">
    <source>
        <dbReference type="PROSITE" id="PS50089"/>
    </source>
</evidence>
<gene>
    <name evidence="10" type="ORF">SAY86_023258</name>
</gene>
<name>A0AAN7LPQ4_TRANT</name>